<feature type="signal peptide" evidence="3">
    <location>
        <begin position="1"/>
        <end position="22"/>
    </location>
</feature>
<dbReference type="SUPFAM" id="SSF50494">
    <property type="entry name" value="Trypsin-like serine proteases"/>
    <property type="match status" value="1"/>
</dbReference>
<gene>
    <name evidence="5" type="ORF">F8A88_00355</name>
</gene>
<evidence type="ECO:0000313" key="6">
    <source>
        <dbReference type="Proteomes" id="UP000438699"/>
    </source>
</evidence>
<protein>
    <submittedName>
        <fullName evidence="5">Trypsin-like serine protease</fullName>
    </submittedName>
</protein>
<dbReference type="RefSeq" id="WP_151148956.1">
    <property type="nucleotide sequence ID" value="NZ_WAIE01000001.1"/>
</dbReference>
<keyword evidence="2" id="KW-0378">Hydrolase</keyword>
<dbReference type="InterPro" id="IPR001478">
    <property type="entry name" value="PDZ"/>
</dbReference>
<dbReference type="Proteomes" id="UP000438699">
    <property type="component" value="Unassembled WGS sequence"/>
</dbReference>
<dbReference type="InterPro" id="IPR009003">
    <property type="entry name" value="Peptidase_S1_PA"/>
</dbReference>
<evidence type="ECO:0000259" key="4">
    <source>
        <dbReference type="Pfam" id="PF13180"/>
    </source>
</evidence>
<dbReference type="PANTHER" id="PTHR43343">
    <property type="entry name" value="PEPTIDASE S12"/>
    <property type="match status" value="1"/>
</dbReference>
<evidence type="ECO:0000313" key="5">
    <source>
        <dbReference type="EMBL" id="KAB1442764.1"/>
    </source>
</evidence>
<dbReference type="PANTHER" id="PTHR43343:SF3">
    <property type="entry name" value="PROTEASE DO-LIKE 8, CHLOROPLASTIC"/>
    <property type="match status" value="1"/>
</dbReference>
<organism evidence="5 6">
    <name type="scientific">Pseudodesulfovibrio senegalensis</name>
    <dbReference type="NCBI Taxonomy" id="1721087"/>
    <lineage>
        <taxon>Bacteria</taxon>
        <taxon>Pseudomonadati</taxon>
        <taxon>Thermodesulfobacteriota</taxon>
        <taxon>Desulfovibrionia</taxon>
        <taxon>Desulfovibrionales</taxon>
        <taxon>Desulfovibrionaceae</taxon>
    </lineage>
</organism>
<proteinExistence type="predicted"/>
<evidence type="ECO:0000256" key="2">
    <source>
        <dbReference type="ARBA" id="ARBA00022801"/>
    </source>
</evidence>
<comment type="caution">
    <text evidence="5">The sequence shown here is derived from an EMBL/GenBank/DDBJ whole genome shotgun (WGS) entry which is preliminary data.</text>
</comment>
<dbReference type="AlphaFoldDB" id="A0A6N6N3Z3"/>
<name>A0A6N6N3Z3_9BACT</name>
<dbReference type="SUPFAM" id="SSF50156">
    <property type="entry name" value="PDZ domain-like"/>
    <property type="match status" value="1"/>
</dbReference>
<sequence>MRRFCIALIVVFLLPVSTTSWALDLSSQYRALYSSVVTLVTEGTTVDRERDELTAAEGLGSGVLIDKDGLILTASHVVQVADAVGVVFADGQSVPATVVSSLPQADLALVRAESVPEGVRPVKLADSSRIEAGNEIFVIGAPFGLHSTITSGIVSARYQPGSNPRFWLAEMIQIDAAVNKGSSGGPVFDAKGRCIGIVSHLKTLSGGFEGHGFAVTTNTARERLIGKPGVWSGLSGKVLGEEMAWIFNLPEASGGFLVEKVAAGSLGDRLGLIAGTVPATIRKRKYLLGGDVIMRVNDIPVAKLKDHYDELVSSLKPGDTMTLAIMRGGAVMELTGKLQ</sequence>
<dbReference type="PRINTS" id="PR00834">
    <property type="entry name" value="PROTEASES2C"/>
</dbReference>
<dbReference type="Gene3D" id="2.40.10.120">
    <property type="match status" value="1"/>
</dbReference>
<feature type="domain" description="PDZ" evidence="4">
    <location>
        <begin position="285"/>
        <end position="335"/>
    </location>
</feature>
<evidence type="ECO:0000256" key="3">
    <source>
        <dbReference type="SAM" id="SignalP"/>
    </source>
</evidence>
<dbReference type="InterPro" id="IPR001940">
    <property type="entry name" value="Peptidase_S1C"/>
</dbReference>
<dbReference type="Gene3D" id="2.30.42.10">
    <property type="match status" value="1"/>
</dbReference>
<dbReference type="Pfam" id="PF13180">
    <property type="entry name" value="PDZ_2"/>
    <property type="match status" value="1"/>
</dbReference>
<dbReference type="GO" id="GO:0004252">
    <property type="term" value="F:serine-type endopeptidase activity"/>
    <property type="evidence" value="ECO:0007669"/>
    <property type="project" value="InterPro"/>
</dbReference>
<keyword evidence="3" id="KW-0732">Signal</keyword>
<accession>A0A6N6N3Z3</accession>
<dbReference type="OrthoDB" id="9766361at2"/>
<dbReference type="GO" id="GO:0006508">
    <property type="term" value="P:proteolysis"/>
    <property type="evidence" value="ECO:0007669"/>
    <property type="project" value="UniProtKB-KW"/>
</dbReference>
<keyword evidence="6" id="KW-1185">Reference proteome</keyword>
<reference evidence="5 6" key="1">
    <citation type="journal article" date="2017" name="Int. J. Syst. Evol. Microbiol.">
        <title>Desulfovibrio senegalensis sp. nov., a mesophilic sulfate reducer isolated from marine sediment.</title>
        <authorList>
            <person name="Thioye A."/>
            <person name="Gam Z.B.A."/>
            <person name="Mbengue M."/>
            <person name="Cayol J.L."/>
            <person name="Joseph-Bartoli M."/>
            <person name="Toure-Kane C."/>
            <person name="Labat M."/>
        </authorList>
    </citation>
    <scope>NUCLEOTIDE SEQUENCE [LARGE SCALE GENOMIC DNA]</scope>
    <source>
        <strain evidence="5 6">DSM 101509</strain>
    </source>
</reference>
<dbReference type="InterPro" id="IPR051201">
    <property type="entry name" value="Chloro_Bact_Ser_Proteases"/>
</dbReference>
<keyword evidence="1 5" id="KW-0645">Protease</keyword>
<dbReference type="Pfam" id="PF13365">
    <property type="entry name" value="Trypsin_2"/>
    <property type="match status" value="1"/>
</dbReference>
<dbReference type="InterPro" id="IPR036034">
    <property type="entry name" value="PDZ_sf"/>
</dbReference>
<evidence type="ECO:0000256" key="1">
    <source>
        <dbReference type="ARBA" id="ARBA00022670"/>
    </source>
</evidence>
<feature type="chain" id="PRO_5026650692" evidence="3">
    <location>
        <begin position="23"/>
        <end position="339"/>
    </location>
</feature>
<dbReference type="EMBL" id="WAIE01000001">
    <property type="protein sequence ID" value="KAB1442764.1"/>
    <property type="molecule type" value="Genomic_DNA"/>
</dbReference>